<evidence type="ECO:0000313" key="1">
    <source>
        <dbReference type="EnsemblMetazoa" id="G2180.3:cds"/>
    </source>
</evidence>
<protein>
    <recommendedName>
        <fullName evidence="3">SMB domain-containing protein</fullName>
    </recommendedName>
</protein>
<dbReference type="EnsemblMetazoa" id="G2180.3">
    <property type="protein sequence ID" value="G2180.3:cds"/>
    <property type="gene ID" value="G2180"/>
</dbReference>
<dbReference type="Proteomes" id="UP000005408">
    <property type="component" value="Unassembled WGS sequence"/>
</dbReference>
<accession>A0A8W8K5W2</accession>
<dbReference type="PANTHER" id="PTHR45902">
    <property type="entry name" value="LATROPHILIN RECEPTOR-LIKE PROTEIN A"/>
    <property type="match status" value="1"/>
</dbReference>
<dbReference type="AlphaFoldDB" id="A0A8W8K5W2"/>
<evidence type="ECO:0008006" key="3">
    <source>
        <dbReference type="Google" id="ProtNLM"/>
    </source>
</evidence>
<dbReference type="InterPro" id="IPR053231">
    <property type="entry name" value="GPCR_LN-TM7"/>
</dbReference>
<proteinExistence type="predicted"/>
<dbReference type="PANTHER" id="PTHR45902:SF1">
    <property type="entry name" value="LATROPHILIN RECEPTOR-LIKE PROTEIN A"/>
    <property type="match status" value="1"/>
</dbReference>
<reference evidence="1" key="1">
    <citation type="submission" date="2022-08" db="UniProtKB">
        <authorList>
            <consortium name="EnsemblMetazoa"/>
        </authorList>
    </citation>
    <scope>IDENTIFICATION</scope>
    <source>
        <strain evidence="1">05x7-T-G4-1.051#20</strain>
    </source>
</reference>
<evidence type="ECO:0000313" key="2">
    <source>
        <dbReference type="Proteomes" id="UP000005408"/>
    </source>
</evidence>
<name>A0A8W8K5W2_MAGGI</name>
<sequence>MSRLISKYLEYCGSESICSKMDEKGNLQIFKTSNFHDCLSCSCSEYCDRNCCLDESYSTCIQSMIPWSIFNQDQRYQMVSSCPDLYEICLQPITETNFLDQIPVYSFVTKRTYANVNCSKCHGENETVSWAYYIDCPYDEMDIDDYTDAPSLWDGLVQNSCTLKLTPPVNTFQRLCEVTSLIRTCNITGDWDVYDKEIKDACEHYQKPYKFYQNVFCFLCNTGKEQRQVLKLTESNKTPMSFERKYNISSYLTNYNKSHEQMLQFDDALVLFSEEYDGTNYYTNRYMANITLLSFNFAESLNKSLRDNDTFNESVDFEAAVNLTALYEEYVRSGGYRNWCSEEHRVDKIFPGFKARRDCSCDDNCYKSASCCPDAAYFQRRTCSAAYINRPVHDEFYKLYYFMIRKCPINYGNSSIRHKCENNSNVDLLNIPVINIQTHEAYFNIYCYICHNQKEPNYQNLTDIMVWNVSLVCPKLFFPALKPSISAILQTANENGCSLHYSTTYLVDSCELTDRQTIGICNQTGVVKSVSESARFMCENKPILPSLRDLFGMSDTSKEDPTRQVVGCSRSQFKDTYTSKCRKLLCSRGKLLMNDTCSYFVPYAREAQYNVALRVLMHSNSTHTSLRFIIDNLQEILQKEIKEGNISIEDKYVYSNLSCNDPVGLWTDICLIYIRIKVQNNQFPINRNRLEMQLLGLTNIRIKFGGVLLEFQQSLEAWFLPIYNHEKKINSIECFTKKTSPSSKYSYNINNLLVCKQIKLEPDEYVLSKDYSSIYVKSVDNRYNFNEFVKESNGRVRICAELYKRKRKIYFSSDQKKRYQEKTQCAMPFRFFWHSFSSSSEHTLPTR</sequence>
<keyword evidence="2" id="KW-1185">Reference proteome</keyword>
<organism evidence="1 2">
    <name type="scientific">Magallana gigas</name>
    <name type="common">Pacific oyster</name>
    <name type="synonym">Crassostrea gigas</name>
    <dbReference type="NCBI Taxonomy" id="29159"/>
    <lineage>
        <taxon>Eukaryota</taxon>
        <taxon>Metazoa</taxon>
        <taxon>Spiralia</taxon>
        <taxon>Lophotrochozoa</taxon>
        <taxon>Mollusca</taxon>
        <taxon>Bivalvia</taxon>
        <taxon>Autobranchia</taxon>
        <taxon>Pteriomorphia</taxon>
        <taxon>Ostreida</taxon>
        <taxon>Ostreoidea</taxon>
        <taxon>Ostreidae</taxon>
        <taxon>Magallana</taxon>
    </lineage>
</organism>